<evidence type="ECO:0000313" key="8">
    <source>
        <dbReference type="Proteomes" id="UP000219327"/>
    </source>
</evidence>
<evidence type="ECO:0000256" key="3">
    <source>
        <dbReference type="ARBA" id="ARBA00022989"/>
    </source>
</evidence>
<organism evidence="7 8">
    <name type="scientific">OM182 bacterium MED-G24</name>
    <dbReference type="NCBI Taxonomy" id="1986255"/>
    <lineage>
        <taxon>Bacteria</taxon>
        <taxon>Pseudomonadati</taxon>
        <taxon>Pseudomonadota</taxon>
        <taxon>Gammaproteobacteria</taxon>
        <taxon>OMG group</taxon>
        <taxon>OM182 clade</taxon>
    </lineage>
</organism>
<keyword evidence="2 5" id="KW-0812">Transmembrane</keyword>
<name>A0A2A5WZ06_9GAMM</name>
<dbReference type="PANTHER" id="PTHR33507:SF3">
    <property type="entry name" value="INNER MEMBRANE PROTEIN YBBJ"/>
    <property type="match status" value="1"/>
</dbReference>
<dbReference type="Proteomes" id="UP000219327">
    <property type="component" value="Unassembled WGS sequence"/>
</dbReference>
<reference evidence="7 8" key="1">
    <citation type="submission" date="2017-08" db="EMBL/GenBank/DDBJ databases">
        <title>Fine stratification of microbial communities through a metagenomic profile of the photic zone.</title>
        <authorList>
            <person name="Haro-Moreno J.M."/>
            <person name="Lopez-Perez M."/>
            <person name="De La Torre J."/>
            <person name="Picazo A."/>
            <person name="Camacho A."/>
            <person name="Rodriguez-Valera F."/>
        </authorList>
    </citation>
    <scope>NUCLEOTIDE SEQUENCE [LARGE SCALE GENOMIC DNA]</scope>
    <source>
        <strain evidence="7">MED-G24</strain>
    </source>
</reference>
<dbReference type="SUPFAM" id="SSF141322">
    <property type="entry name" value="NfeD domain-like"/>
    <property type="match status" value="1"/>
</dbReference>
<dbReference type="GO" id="GO:0005886">
    <property type="term" value="C:plasma membrane"/>
    <property type="evidence" value="ECO:0007669"/>
    <property type="project" value="TreeGrafter"/>
</dbReference>
<gene>
    <name evidence="7" type="ORF">CNE99_01575</name>
</gene>
<sequence>MDYFVNASDWLVVGVLLMLAEIIVPGGIVFFLGLASIIVAIAIWLGIVSTGTGALMAFIVGSMGLIIGLRGFMFRMAEGDSTKGNTIEILDDIDQVVTVISPIGPGDSEGLVCFRGTNWKAVGDGREIAAGESARIVSRENITLVVVPAEGDLP</sequence>
<evidence type="ECO:0000256" key="1">
    <source>
        <dbReference type="ARBA" id="ARBA00004141"/>
    </source>
</evidence>
<evidence type="ECO:0000256" key="4">
    <source>
        <dbReference type="ARBA" id="ARBA00023136"/>
    </source>
</evidence>
<proteinExistence type="predicted"/>
<dbReference type="Gene3D" id="2.40.50.140">
    <property type="entry name" value="Nucleic acid-binding proteins"/>
    <property type="match status" value="1"/>
</dbReference>
<evidence type="ECO:0000256" key="5">
    <source>
        <dbReference type="SAM" id="Phobius"/>
    </source>
</evidence>
<dbReference type="InterPro" id="IPR012340">
    <property type="entry name" value="NA-bd_OB-fold"/>
</dbReference>
<comment type="subcellular location">
    <subcellularLocation>
        <location evidence="1">Membrane</location>
        <topology evidence="1">Multi-pass membrane protein</topology>
    </subcellularLocation>
</comment>
<feature type="transmembrane region" description="Helical" evidence="5">
    <location>
        <begin position="51"/>
        <end position="73"/>
    </location>
</feature>
<feature type="domain" description="NfeD-like C-terminal" evidence="6">
    <location>
        <begin position="92"/>
        <end position="148"/>
    </location>
</feature>
<dbReference type="Pfam" id="PF01957">
    <property type="entry name" value="NfeD"/>
    <property type="match status" value="1"/>
</dbReference>
<dbReference type="EMBL" id="NTKD01000004">
    <property type="protein sequence ID" value="PDH41457.1"/>
    <property type="molecule type" value="Genomic_DNA"/>
</dbReference>
<dbReference type="PANTHER" id="PTHR33507">
    <property type="entry name" value="INNER MEMBRANE PROTEIN YBBJ"/>
    <property type="match status" value="1"/>
</dbReference>
<protein>
    <recommendedName>
        <fullName evidence="6">NfeD-like C-terminal domain-containing protein</fullName>
    </recommendedName>
</protein>
<evidence type="ECO:0000256" key="2">
    <source>
        <dbReference type="ARBA" id="ARBA00022692"/>
    </source>
</evidence>
<dbReference type="InterPro" id="IPR002810">
    <property type="entry name" value="NfeD-like_C"/>
</dbReference>
<dbReference type="InterPro" id="IPR052165">
    <property type="entry name" value="Membrane_assoc_protease"/>
</dbReference>
<accession>A0A2A5WZ06</accession>
<keyword evidence="3 5" id="KW-1133">Transmembrane helix</keyword>
<evidence type="ECO:0000259" key="6">
    <source>
        <dbReference type="Pfam" id="PF01957"/>
    </source>
</evidence>
<keyword evidence="4 5" id="KW-0472">Membrane</keyword>
<feature type="transmembrane region" description="Helical" evidence="5">
    <location>
        <begin position="12"/>
        <end position="45"/>
    </location>
</feature>
<comment type="caution">
    <text evidence="7">The sequence shown here is derived from an EMBL/GenBank/DDBJ whole genome shotgun (WGS) entry which is preliminary data.</text>
</comment>
<dbReference type="AlphaFoldDB" id="A0A2A5WZ06"/>
<evidence type="ECO:0000313" key="7">
    <source>
        <dbReference type="EMBL" id="PDH41457.1"/>
    </source>
</evidence>